<name>A0A6J7GNK8_9ZZZZ</name>
<protein>
    <submittedName>
        <fullName evidence="2">Unannotated protein</fullName>
    </submittedName>
</protein>
<evidence type="ECO:0000256" key="1">
    <source>
        <dbReference type="SAM" id="Phobius"/>
    </source>
</evidence>
<feature type="transmembrane region" description="Helical" evidence="1">
    <location>
        <begin position="218"/>
        <end position="239"/>
    </location>
</feature>
<feature type="transmembrane region" description="Helical" evidence="1">
    <location>
        <begin position="12"/>
        <end position="30"/>
    </location>
</feature>
<sequence>MTFWQVARRPRWIAMLVFVLAVAAVFAWLGKWQVERAVISAQQNSVTDQRAVPLDTLSTPGKPVTEDAAARRVTVEAQLDTSSVMVLAHRLNYGVDGYWVIGRYTTFSNNETASLAAGLGWVRTQQQAEQVAAQLKDSFIAQGFLPITGRYMPSQQPVEPAAGEDPSLPTTMSVAALANIWPAGVPTYFEGYLVIDNPPTGLDAIESVPPIIDANLNWLNVFYAIEWVVFAGFAIFIWYRLVKDARQREIDTTSAK</sequence>
<organism evidence="2">
    <name type="scientific">freshwater metagenome</name>
    <dbReference type="NCBI Taxonomy" id="449393"/>
    <lineage>
        <taxon>unclassified sequences</taxon>
        <taxon>metagenomes</taxon>
        <taxon>ecological metagenomes</taxon>
    </lineage>
</organism>
<dbReference type="GO" id="GO:0016020">
    <property type="term" value="C:membrane"/>
    <property type="evidence" value="ECO:0007669"/>
    <property type="project" value="InterPro"/>
</dbReference>
<dbReference type="PROSITE" id="PS50895">
    <property type="entry name" value="SURF1"/>
    <property type="match status" value="1"/>
</dbReference>
<dbReference type="AlphaFoldDB" id="A0A6J7GNK8"/>
<dbReference type="InterPro" id="IPR002994">
    <property type="entry name" value="Surf1/Shy1"/>
</dbReference>
<accession>A0A6J7GNK8</accession>
<dbReference type="Pfam" id="PF02104">
    <property type="entry name" value="SURF1"/>
    <property type="match status" value="1"/>
</dbReference>
<proteinExistence type="predicted"/>
<dbReference type="EMBL" id="CAFBMB010000138">
    <property type="protein sequence ID" value="CAB4908586.1"/>
    <property type="molecule type" value="Genomic_DNA"/>
</dbReference>
<evidence type="ECO:0000313" key="2">
    <source>
        <dbReference type="EMBL" id="CAB4908586.1"/>
    </source>
</evidence>
<keyword evidence="1" id="KW-0812">Transmembrane</keyword>
<reference evidence="2" key="1">
    <citation type="submission" date="2020-05" db="EMBL/GenBank/DDBJ databases">
        <authorList>
            <person name="Chiriac C."/>
            <person name="Salcher M."/>
            <person name="Ghai R."/>
            <person name="Kavagutti S V."/>
        </authorList>
    </citation>
    <scope>NUCLEOTIDE SEQUENCE</scope>
</reference>
<gene>
    <name evidence="2" type="ORF">UFOPK3516_01346</name>
</gene>
<keyword evidence="1" id="KW-1133">Transmembrane helix</keyword>
<keyword evidence="1" id="KW-0472">Membrane</keyword>